<dbReference type="Gene3D" id="3.90.380.10">
    <property type="entry name" value="Naphthalene 1,2-dioxygenase Alpha Subunit, Chain A, domain 1"/>
    <property type="match status" value="1"/>
</dbReference>
<keyword evidence="4 7" id="KW-1133">Transmembrane helix</keyword>
<keyword evidence="6 7" id="KW-0472">Membrane</keyword>
<evidence type="ECO:0000256" key="4">
    <source>
        <dbReference type="ARBA" id="ARBA00022989"/>
    </source>
</evidence>
<evidence type="ECO:0000256" key="1">
    <source>
        <dbReference type="ARBA" id="ARBA00004370"/>
    </source>
</evidence>
<sequence>MNNSGTRSLHGKKGGTMIRQRLIGCLRWMMHELNSADSIPKLSCHNHCGEALEINHADRQGFQGIWKTAVGPKKGQFGTQLTTFIAPNLMWHDLTTQEKNRTLTVAYCTPIRKGECRLFARFPFQFASPLPAGLMRYTPSWVFHLLQNSILEDDQIFLYLQERHLTQQKQGIPIAQSYYMPTRADRFVVALHQWLQRYTADPFPNKPLPPAIGREQVIERYHSHTVHCASCRTTLSRIKRGRQGMVMGALVAWITVQLYLLDWGGTAKLARVASISFIVCTIIWLSLGWLERKFYEGRSIPLRNVSEK</sequence>
<evidence type="ECO:0000256" key="5">
    <source>
        <dbReference type="ARBA" id="ARBA00023002"/>
    </source>
</evidence>
<geneLocation type="plasmid" evidence="9 10">
    <name>pREB4</name>
</geneLocation>
<reference evidence="9 10" key="1">
    <citation type="journal article" date="2008" name="Proc. Natl. Acad. Sci. U.S.A.">
        <title>Niche adaptation and genome expansion in the chlorophyll d-producing cyanobacterium Acaryochloris marina.</title>
        <authorList>
            <person name="Swingley W.D."/>
            <person name="Chen M."/>
            <person name="Cheung P.C."/>
            <person name="Conrad A.L."/>
            <person name="Dejesa L.C."/>
            <person name="Hao J."/>
            <person name="Honchak B.M."/>
            <person name="Karbach L.E."/>
            <person name="Kurdoglu A."/>
            <person name="Lahiri S."/>
            <person name="Mastrian S.D."/>
            <person name="Miyashita H."/>
            <person name="Page L."/>
            <person name="Ramakrishna P."/>
            <person name="Satoh S."/>
            <person name="Sattley W.M."/>
            <person name="Shimada Y."/>
            <person name="Taylor H.L."/>
            <person name="Tomo T."/>
            <person name="Tsuchiya T."/>
            <person name="Wang Z.T."/>
            <person name="Raymond J."/>
            <person name="Mimuro M."/>
            <person name="Blankenship R.E."/>
            <person name="Touchman J.W."/>
        </authorList>
    </citation>
    <scope>NUCLEOTIDE SEQUENCE [LARGE SCALE GENOMIC DNA]</scope>
    <source>
        <strain evidence="10">MBIC 11017</strain>
        <plasmid evidence="10">Plasmid pREB4</plasmid>
    </source>
</reference>
<evidence type="ECO:0000256" key="2">
    <source>
        <dbReference type="ARBA" id="ARBA00022692"/>
    </source>
</evidence>
<keyword evidence="5" id="KW-0560">Oxidoreductase</keyword>
<protein>
    <submittedName>
        <fullName evidence="9">Cell death suppressor protein Lls1-like protein</fullName>
    </submittedName>
</protein>
<dbReference type="GO" id="GO:0005737">
    <property type="term" value="C:cytoplasm"/>
    <property type="evidence" value="ECO:0007669"/>
    <property type="project" value="TreeGrafter"/>
</dbReference>
<gene>
    <name evidence="9" type="ordered locus">AM1_D0242</name>
</gene>
<dbReference type="GO" id="GO:0010277">
    <property type="term" value="F:chlorophyllide a oxygenase activity"/>
    <property type="evidence" value="ECO:0007669"/>
    <property type="project" value="InterPro"/>
</dbReference>
<dbReference type="KEGG" id="amr:AM1_D0242"/>
<dbReference type="EMBL" id="CP000841">
    <property type="protein sequence ID" value="ABW32733.1"/>
    <property type="molecule type" value="Genomic_DNA"/>
</dbReference>
<evidence type="ECO:0000256" key="7">
    <source>
        <dbReference type="SAM" id="Phobius"/>
    </source>
</evidence>
<keyword evidence="2 7" id="KW-0812">Transmembrane</keyword>
<name>A8ZNZ7_ACAM1</name>
<dbReference type="GO" id="GO:0016020">
    <property type="term" value="C:membrane"/>
    <property type="evidence" value="ECO:0007669"/>
    <property type="project" value="UniProtKB-SubCell"/>
</dbReference>
<evidence type="ECO:0000256" key="3">
    <source>
        <dbReference type="ARBA" id="ARBA00022946"/>
    </source>
</evidence>
<organism evidence="9 10">
    <name type="scientific">Acaryochloris marina (strain MBIC 11017)</name>
    <dbReference type="NCBI Taxonomy" id="329726"/>
    <lineage>
        <taxon>Bacteria</taxon>
        <taxon>Bacillati</taxon>
        <taxon>Cyanobacteriota</taxon>
        <taxon>Cyanophyceae</taxon>
        <taxon>Acaryochloridales</taxon>
        <taxon>Acaryochloridaceae</taxon>
        <taxon>Acaryochloris</taxon>
    </lineage>
</organism>
<dbReference type="Proteomes" id="UP000000268">
    <property type="component" value="Plasmid pREB4"/>
</dbReference>
<dbReference type="Pfam" id="PF08417">
    <property type="entry name" value="PaO"/>
    <property type="match status" value="1"/>
</dbReference>
<keyword evidence="3" id="KW-0809">Transit peptide</keyword>
<proteinExistence type="predicted"/>
<dbReference type="PANTHER" id="PTHR21266">
    <property type="entry name" value="IRON-SULFUR DOMAIN CONTAINING PROTEIN"/>
    <property type="match status" value="1"/>
</dbReference>
<dbReference type="HOGENOM" id="CLU_902008_0_0_3"/>
<dbReference type="PANTHER" id="PTHR21266:SF32">
    <property type="entry name" value="CHOLESTEROL 7-DESATURASE NVD"/>
    <property type="match status" value="1"/>
</dbReference>
<keyword evidence="9" id="KW-0614">Plasmid</keyword>
<dbReference type="AlphaFoldDB" id="A8ZNZ7"/>
<evidence type="ECO:0000256" key="6">
    <source>
        <dbReference type="ARBA" id="ARBA00023136"/>
    </source>
</evidence>
<accession>A8ZNZ7</accession>
<keyword evidence="10" id="KW-1185">Reference proteome</keyword>
<comment type="subcellular location">
    <subcellularLocation>
        <location evidence="1">Membrane</location>
    </subcellularLocation>
</comment>
<feature type="transmembrane region" description="Helical" evidence="7">
    <location>
        <begin position="244"/>
        <end position="260"/>
    </location>
</feature>
<feature type="domain" description="Pheophorbide a oxygenase" evidence="8">
    <location>
        <begin position="84"/>
        <end position="170"/>
    </location>
</feature>
<dbReference type="InterPro" id="IPR050584">
    <property type="entry name" value="Cholesterol_7-desaturase"/>
</dbReference>
<dbReference type="SUPFAM" id="SSF55961">
    <property type="entry name" value="Bet v1-like"/>
    <property type="match status" value="1"/>
</dbReference>
<dbReference type="InterPro" id="IPR013626">
    <property type="entry name" value="PaO"/>
</dbReference>
<feature type="transmembrane region" description="Helical" evidence="7">
    <location>
        <begin position="272"/>
        <end position="290"/>
    </location>
</feature>
<evidence type="ECO:0000259" key="8">
    <source>
        <dbReference type="Pfam" id="PF08417"/>
    </source>
</evidence>
<evidence type="ECO:0000313" key="9">
    <source>
        <dbReference type="EMBL" id="ABW32733.1"/>
    </source>
</evidence>
<evidence type="ECO:0000313" key="10">
    <source>
        <dbReference type="Proteomes" id="UP000000268"/>
    </source>
</evidence>